<accession>A0A242A4W0</accession>
<dbReference type="OrthoDB" id="47603at2"/>
<keyword evidence="1" id="KW-0472">Membrane</keyword>
<proteinExistence type="predicted"/>
<reference evidence="2 3" key="1">
    <citation type="submission" date="2017-05" db="EMBL/GenBank/DDBJ databases">
        <title>The Genome Sequence of Enterococcus sp. 8G7_MSG3316.</title>
        <authorList>
            <consortium name="The Broad Institute Genomics Platform"/>
            <consortium name="The Broad Institute Genomic Center for Infectious Diseases"/>
            <person name="Earl A."/>
            <person name="Manson A."/>
            <person name="Schwartman J."/>
            <person name="Gilmore M."/>
            <person name="Abouelleil A."/>
            <person name="Cao P."/>
            <person name="Chapman S."/>
            <person name="Cusick C."/>
            <person name="Shea T."/>
            <person name="Young S."/>
            <person name="Neafsey D."/>
            <person name="Nusbaum C."/>
            <person name="Birren B."/>
        </authorList>
    </citation>
    <scope>NUCLEOTIDE SEQUENCE [LARGE SCALE GENOMIC DNA]</scope>
    <source>
        <strain evidence="2 3">8G7_MSG3316</strain>
    </source>
</reference>
<organism evidence="2 3">
    <name type="scientific">Candidatus Enterococcus testudinis</name>
    <dbReference type="NCBI Taxonomy" id="1834191"/>
    <lineage>
        <taxon>Bacteria</taxon>
        <taxon>Bacillati</taxon>
        <taxon>Bacillota</taxon>
        <taxon>Bacilli</taxon>
        <taxon>Lactobacillales</taxon>
        <taxon>Enterococcaceae</taxon>
        <taxon>Enterococcus</taxon>
    </lineage>
</organism>
<dbReference type="Pfam" id="PF07009">
    <property type="entry name" value="NusG_II"/>
    <property type="match status" value="1"/>
</dbReference>
<protein>
    <submittedName>
        <fullName evidence="2">Uncharacterized protein</fullName>
    </submittedName>
</protein>
<keyword evidence="3" id="KW-1185">Reference proteome</keyword>
<dbReference type="Proteomes" id="UP000195043">
    <property type="component" value="Unassembled WGS sequence"/>
</dbReference>
<dbReference type="STRING" id="1834191.A5886_000718"/>
<evidence type="ECO:0000313" key="3">
    <source>
        <dbReference type="Proteomes" id="UP000195043"/>
    </source>
</evidence>
<evidence type="ECO:0000313" key="2">
    <source>
        <dbReference type="EMBL" id="OTN75643.1"/>
    </source>
</evidence>
<evidence type="ECO:0000256" key="1">
    <source>
        <dbReference type="SAM" id="Phobius"/>
    </source>
</evidence>
<comment type="caution">
    <text evidence="2">The sequence shown here is derived from an EMBL/GenBank/DDBJ whole genome shotgun (WGS) entry which is preliminary data.</text>
</comment>
<gene>
    <name evidence="2" type="ORF">A5886_000718</name>
</gene>
<name>A0A242A4W0_9ENTE</name>
<dbReference type="Gene3D" id="2.60.320.10">
    <property type="entry name" value="N-utilization substance G protein NusG, insert domain"/>
    <property type="match status" value="1"/>
</dbReference>
<keyword evidence="1" id="KW-0812">Transmembrane</keyword>
<keyword evidence="1" id="KW-1133">Transmembrane helix</keyword>
<dbReference type="EMBL" id="NGKU01000001">
    <property type="protein sequence ID" value="OTN75643.1"/>
    <property type="molecule type" value="Genomic_DNA"/>
</dbReference>
<sequence>MKQTLQGFFRLLKPYDYLIILVLIIGSFLPIILFQSHAQSQTGARYAIIRINGKEVDRFDLDKQASLEKTYYPAEGQYNIIEIDNGRIRVKEDNSPDQIAVKTGWIAKNGQTSICLPHKLVIEIKQSGAEDYFIY</sequence>
<feature type="transmembrane region" description="Helical" evidence="1">
    <location>
        <begin position="15"/>
        <end position="34"/>
    </location>
</feature>
<dbReference type="InterPro" id="IPR038690">
    <property type="entry name" value="NusG_2_sf"/>
</dbReference>
<dbReference type="RefSeq" id="WP_086273678.1">
    <property type="nucleotide sequence ID" value="NZ_NGKU01000001.1"/>
</dbReference>
<dbReference type="CDD" id="cd09911">
    <property type="entry name" value="Lin0431_like"/>
    <property type="match status" value="1"/>
</dbReference>
<dbReference type="AlphaFoldDB" id="A0A242A4W0"/>